<proteinExistence type="predicted"/>
<dbReference type="PANTHER" id="PTHR15852">
    <property type="entry name" value="PLASTID TRANSCRIPTIONALLY ACTIVE PROTEIN"/>
    <property type="match status" value="1"/>
</dbReference>
<dbReference type="InParanoid" id="A0A7N2N2U6"/>
<dbReference type="Proteomes" id="UP000594261">
    <property type="component" value="Chromosome 12"/>
</dbReference>
<keyword evidence="2" id="KW-1185">Reference proteome</keyword>
<dbReference type="FunCoup" id="A0A7N2N2U6">
    <property type="interactions" value="1348"/>
</dbReference>
<evidence type="ECO:0000313" key="1">
    <source>
        <dbReference type="EnsemblPlants" id="QL12p025908:mrna"/>
    </source>
</evidence>
<sequence>MAMMMCTMAPGKLYFLRNLPSAPLKTTRRRFLMKPVRCAPIQPVSVSVEQQSSCFKVDAGISCEPCNGTGWLTCDFCKGQKTNVKAENNRIYRRCPSCRAIGYILCSKCKVFKCVTFPNDSDGANLSF</sequence>
<accession>A0A7N2N2U6</accession>
<protein>
    <submittedName>
        <fullName evidence="1">Uncharacterized protein</fullName>
    </submittedName>
</protein>
<reference evidence="1" key="2">
    <citation type="submission" date="2021-01" db="UniProtKB">
        <authorList>
            <consortium name="EnsemblPlants"/>
        </authorList>
    </citation>
    <scope>IDENTIFICATION</scope>
</reference>
<dbReference type="AlphaFoldDB" id="A0A7N2N2U6"/>
<name>A0A7N2N2U6_QUELO</name>
<dbReference type="Gramene" id="QL12p025908:mrna">
    <property type="protein sequence ID" value="QL12p025908:mrna"/>
    <property type="gene ID" value="QL12p025908"/>
</dbReference>
<organism evidence="1 2">
    <name type="scientific">Quercus lobata</name>
    <name type="common">Valley oak</name>
    <dbReference type="NCBI Taxonomy" id="97700"/>
    <lineage>
        <taxon>Eukaryota</taxon>
        <taxon>Viridiplantae</taxon>
        <taxon>Streptophyta</taxon>
        <taxon>Embryophyta</taxon>
        <taxon>Tracheophyta</taxon>
        <taxon>Spermatophyta</taxon>
        <taxon>Magnoliopsida</taxon>
        <taxon>eudicotyledons</taxon>
        <taxon>Gunneridae</taxon>
        <taxon>Pentapetalae</taxon>
        <taxon>rosids</taxon>
        <taxon>fabids</taxon>
        <taxon>Fagales</taxon>
        <taxon>Fagaceae</taxon>
        <taxon>Quercus</taxon>
    </lineage>
</organism>
<evidence type="ECO:0000313" key="2">
    <source>
        <dbReference type="Proteomes" id="UP000594261"/>
    </source>
</evidence>
<reference evidence="1 2" key="1">
    <citation type="journal article" date="2016" name="G3 (Bethesda)">
        <title>First Draft Assembly and Annotation of the Genome of a California Endemic Oak Quercus lobata Nee (Fagaceae).</title>
        <authorList>
            <person name="Sork V.L."/>
            <person name="Fitz-Gibbon S.T."/>
            <person name="Puiu D."/>
            <person name="Crepeau M."/>
            <person name="Gugger P.F."/>
            <person name="Sherman R."/>
            <person name="Stevens K."/>
            <person name="Langley C.H."/>
            <person name="Pellegrini M."/>
            <person name="Salzberg S.L."/>
        </authorList>
    </citation>
    <scope>NUCLEOTIDE SEQUENCE [LARGE SCALE GENOMIC DNA]</scope>
    <source>
        <strain evidence="1 2">cv. SW786</strain>
    </source>
</reference>
<dbReference type="EMBL" id="LRBV02000012">
    <property type="status" value="NOT_ANNOTATED_CDS"/>
    <property type="molecule type" value="Genomic_DNA"/>
</dbReference>
<dbReference type="EnsemblPlants" id="QL12p025908:mrna">
    <property type="protein sequence ID" value="QL12p025908:mrna"/>
    <property type="gene ID" value="QL12p025908"/>
</dbReference>
<dbReference type="PANTHER" id="PTHR15852:SF75">
    <property type="entry name" value="ZINC-FINGER DOMAIN-CONTAINING PROTEIN"/>
    <property type="match status" value="1"/>
</dbReference>
<dbReference type="OMA" id="EERIMCE"/>